<keyword evidence="9 13" id="KW-0869">Chloride channel</keyword>
<feature type="transmembrane region" description="Helical" evidence="13">
    <location>
        <begin position="86"/>
        <end position="108"/>
    </location>
</feature>
<keyword evidence="12 13" id="KW-0407">Ion channel</keyword>
<protein>
    <recommendedName>
        <fullName evidence="13">Protein tweety homolog</fullName>
    </recommendedName>
</protein>
<organism evidence="14 15">
    <name type="scientific">Petromyzon marinus</name>
    <name type="common">Sea lamprey</name>
    <dbReference type="NCBI Taxonomy" id="7757"/>
    <lineage>
        <taxon>Eukaryota</taxon>
        <taxon>Metazoa</taxon>
        <taxon>Chordata</taxon>
        <taxon>Craniata</taxon>
        <taxon>Vertebrata</taxon>
        <taxon>Cyclostomata</taxon>
        <taxon>Hyperoartia</taxon>
        <taxon>Petromyzontiformes</taxon>
        <taxon>Petromyzontidae</taxon>
        <taxon>Petromyzon</taxon>
    </lineage>
</organism>
<evidence type="ECO:0000256" key="6">
    <source>
        <dbReference type="ARBA" id="ARBA00022989"/>
    </source>
</evidence>
<evidence type="ECO:0000313" key="16">
    <source>
        <dbReference type="RefSeq" id="XP_032826197.1"/>
    </source>
</evidence>
<feature type="transmembrane region" description="Helical" evidence="13">
    <location>
        <begin position="41"/>
        <end position="65"/>
    </location>
</feature>
<keyword evidence="8 13" id="KW-0472">Membrane</keyword>
<gene>
    <name evidence="15 16" type="primary">LOC116951572</name>
</gene>
<feature type="transmembrane region" description="Helical" evidence="13">
    <location>
        <begin position="244"/>
        <end position="262"/>
    </location>
</feature>
<dbReference type="InterPro" id="IPR006990">
    <property type="entry name" value="Tweety"/>
</dbReference>
<evidence type="ECO:0000313" key="15">
    <source>
        <dbReference type="RefSeq" id="XP_032826196.1"/>
    </source>
</evidence>
<keyword evidence="6 13" id="KW-1133">Transmembrane helix</keyword>
<comment type="function">
    <text evidence="13">Probable chloride channel.</text>
</comment>
<dbReference type="RefSeq" id="XP_032826197.1">
    <property type="nucleotide sequence ID" value="XM_032970306.1"/>
</dbReference>
<evidence type="ECO:0000256" key="4">
    <source>
        <dbReference type="ARBA" id="ARBA00022475"/>
    </source>
</evidence>
<evidence type="ECO:0000256" key="2">
    <source>
        <dbReference type="ARBA" id="ARBA00009849"/>
    </source>
</evidence>
<keyword evidence="7 13" id="KW-0406">Ion transport</keyword>
<sequence length="563" mass="60897">MAARLEPWWVTWLHGFPHLDFSLRPVDSTFAPDDPAYQQSLAFLAGIVGACLTFNLLVVAIYFLCRCCRRSLHRDGAELKRGRSRCAVWVVVCAALMCSAAIGVGFYGNSETDDGVERCLEGLQSTRETIDTATTLVGNTLTSLRDEVTPDLLSLEKAYAKRAEFLRLVRQARVHLGTLTSRLDALLPLWRDPSGQGGSTLQWLQEQLTIVEFYRWLAYVLLLSVDLFTCLLVLLGLAKQSRCLINLAVLMGLLMLLAHWSTLALQLAGSVGASDFCFAPRQFLANVTQALGTVERDTLSYYLECHPSSVSPFQTGLTGSVRAVSDLQSLALELLLFGAVEVPRTRKELGKVQAELNVTETAVHQLTALLDCRALNKDVLAGLTGMCWDGLKGQLLLSLFSLTGAIAMSCIVCAIPTACARFRKRERCREDNEDPFGPRASGAAYRHAGRMAFSSLYSYGSSFGSEGSLPALAHCPPSHGLGATVPSTSASSNAAAAANLANAGGGGSYTEEVGPFNNNPIYEEATFSRRQSPPPSLFLAASNGANGLLWQPNTRDGTSTRRL</sequence>
<keyword evidence="10" id="KW-0325">Glycoprotein</keyword>
<dbReference type="Proteomes" id="UP001318040">
    <property type="component" value="Chromosome 43"/>
</dbReference>
<keyword evidence="5 13" id="KW-0812">Transmembrane</keyword>
<comment type="subcellular location">
    <subcellularLocation>
        <location evidence="1 13">Cell membrane</location>
        <topology evidence="1 13">Multi-pass membrane protein</topology>
    </subcellularLocation>
</comment>
<evidence type="ECO:0000256" key="10">
    <source>
        <dbReference type="ARBA" id="ARBA00023180"/>
    </source>
</evidence>
<evidence type="ECO:0000256" key="5">
    <source>
        <dbReference type="ARBA" id="ARBA00022692"/>
    </source>
</evidence>
<dbReference type="GO" id="GO:0072320">
    <property type="term" value="F:volume-sensitive chloride channel activity"/>
    <property type="evidence" value="ECO:0007669"/>
    <property type="project" value="TreeGrafter"/>
</dbReference>
<reference evidence="15 16" key="1">
    <citation type="submission" date="2025-04" db="UniProtKB">
        <authorList>
            <consortium name="RefSeq"/>
        </authorList>
    </citation>
    <scope>IDENTIFICATION</scope>
    <source>
        <tissue evidence="15 16">Sperm</tissue>
    </source>
</reference>
<evidence type="ECO:0000256" key="1">
    <source>
        <dbReference type="ARBA" id="ARBA00004651"/>
    </source>
</evidence>
<dbReference type="AlphaFoldDB" id="A0AAJ7TXT6"/>
<evidence type="ECO:0000256" key="7">
    <source>
        <dbReference type="ARBA" id="ARBA00023065"/>
    </source>
</evidence>
<dbReference type="PANTHER" id="PTHR12424">
    <property type="entry name" value="TWEETY-RELATED"/>
    <property type="match status" value="1"/>
</dbReference>
<proteinExistence type="inferred from homology"/>
<evidence type="ECO:0000256" key="9">
    <source>
        <dbReference type="ARBA" id="ARBA00023173"/>
    </source>
</evidence>
<evidence type="ECO:0000256" key="13">
    <source>
        <dbReference type="RuleBase" id="RU361114"/>
    </source>
</evidence>
<feature type="transmembrane region" description="Helical" evidence="13">
    <location>
        <begin position="395"/>
        <end position="419"/>
    </location>
</feature>
<dbReference type="GO" id="GO:0005886">
    <property type="term" value="C:plasma membrane"/>
    <property type="evidence" value="ECO:0007669"/>
    <property type="project" value="UniProtKB-SubCell"/>
</dbReference>
<evidence type="ECO:0000256" key="12">
    <source>
        <dbReference type="ARBA" id="ARBA00023303"/>
    </source>
</evidence>
<evidence type="ECO:0000256" key="3">
    <source>
        <dbReference type="ARBA" id="ARBA00022448"/>
    </source>
</evidence>
<dbReference type="GeneID" id="116951572"/>
<evidence type="ECO:0000313" key="14">
    <source>
        <dbReference type="Proteomes" id="UP001318040"/>
    </source>
</evidence>
<comment type="similarity">
    <text evidence="2 13">Belongs to the tweety family.</text>
</comment>
<accession>A0AAJ7TXT6</accession>
<keyword evidence="14" id="KW-1185">Reference proteome</keyword>
<dbReference type="Pfam" id="PF04906">
    <property type="entry name" value="Tweety"/>
    <property type="match status" value="1"/>
</dbReference>
<name>A0AAJ7TXT6_PETMA</name>
<dbReference type="RefSeq" id="XP_032826196.1">
    <property type="nucleotide sequence ID" value="XM_032970305.1"/>
</dbReference>
<dbReference type="GO" id="GO:0005229">
    <property type="term" value="F:intracellularly calcium-gated chloride channel activity"/>
    <property type="evidence" value="ECO:0007669"/>
    <property type="project" value="TreeGrafter"/>
</dbReference>
<dbReference type="GO" id="GO:0034707">
    <property type="term" value="C:chloride channel complex"/>
    <property type="evidence" value="ECO:0007669"/>
    <property type="project" value="UniProtKB-UniRule"/>
</dbReference>
<dbReference type="PANTHER" id="PTHR12424:SF8">
    <property type="entry name" value="PROTEIN TWEETY"/>
    <property type="match status" value="1"/>
</dbReference>
<keyword evidence="3 13" id="KW-0813">Transport</keyword>
<feature type="transmembrane region" description="Helical" evidence="13">
    <location>
        <begin position="216"/>
        <end position="237"/>
    </location>
</feature>
<dbReference type="KEGG" id="pmrn:116951572"/>
<evidence type="ECO:0000256" key="11">
    <source>
        <dbReference type="ARBA" id="ARBA00023214"/>
    </source>
</evidence>
<evidence type="ECO:0000256" key="8">
    <source>
        <dbReference type="ARBA" id="ARBA00023136"/>
    </source>
</evidence>
<keyword evidence="4" id="KW-1003">Cell membrane</keyword>
<keyword evidence="11 13" id="KW-0868">Chloride</keyword>